<dbReference type="InterPro" id="IPR008969">
    <property type="entry name" value="CarboxyPept-like_regulatory"/>
</dbReference>
<dbReference type="EMBL" id="FQZH01000004">
    <property type="protein sequence ID" value="SHJ53791.1"/>
    <property type="molecule type" value="Genomic_DNA"/>
</dbReference>
<protein>
    <recommendedName>
        <fullName evidence="3">CarboxypepD_reg-like domain-containing protein</fullName>
    </recommendedName>
</protein>
<dbReference type="Proteomes" id="UP000184232">
    <property type="component" value="Unassembled WGS sequence"/>
</dbReference>
<name>A0A1M6K4A6_9FLAO</name>
<dbReference type="OrthoDB" id="1307311at2"/>
<dbReference type="SUPFAM" id="SSF49464">
    <property type="entry name" value="Carboxypeptidase regulatory domain-like"/>
    <property type="match status" value="1"/>
</dbReference>
<evidence type="ECO:0000313" key="2">
    <source>
        <dbReference type="Proteomes" id="UP000184232"/>
    </source>
</evidence>
<evidence type="ECO:0008006" key="3">
    <source>
        <dbReference type="Google" id="ProtNLM"/>
    </source>
</evidence>
<organism evidence="1 2">
    <name type="scientific">Flavobacterium haoranii</name>
    <dbReference type="NCBI Taxonomy" id="683124"/>
    <lineage>
        <taxon>Bacteria</taxon>
        <taxon>Pseudomonadati</taxon>
        <taxon>Bacteroidota</taxon>
        <taxon>Flavobacteriia</taxon>
        <taxon>Flavobacteriales</taxon>
        <taxon>Flavobacteriaceae</taxon>
        <taxon>Flavobacterium</taxon>
    </lineage>
</organism>
<reference evidence="1 2" key="1">
    <citation type="submission" date="2016-11" db="EMBL/GenBank/DDBJ databases">
        <authorList>
            <person name="Jaros S."/>
            <person name="Januszkiewicz K."/>
            <person name="Wedrychowicz H."/>
        </authorList>
    </citation>
    <scope>NUCLEOTIDE SEQUENCE [LARGE SCALE GENOMIC DNA]</scope>
    <source>
        <strain evidence="1 2">DSM 22807</strain>
    </source>
</reference>
<dbReference type="AlphaFoldDB" id="A0A1M6K4A6"/>
<proteinExistence type="predicted"/>
<evidence type="ECO:0000313" key="1">
    <source>
        <dbReference type="EMBL" id="SHJ53791.1"/>
    </source>
</evidence>
<dbReference type="RefSeq" id="WP_072784946.1">
    <property type="nucleotide sequence ID" value="NZ_CP045292.1"/>
</dbReference>
<dbReference type="STRING" id="683124.SAMN05444337_2181"/>
<accession>A0A1M6K4A6</accession>
<gene>
    <name evidence="1" type="ORF">SAMN05444337_2181</name>
</gene>
<sequence>MKKIFTSLVLLLTIFAFSQEIKIRIVVKDFETDLPIDEVTVTALKTHQGFLTNADGEVLVNLTKASTLEFTHSSYNSMVVKSETLNKKINVVYLDAKTQQLEEVILTKDHPQDILKALVETSRDKITIPANLKMYLREFYKRNDKFVFFNDGLVNFQILGSNSKISTDILVEQNRTIGLLDEDIDDGVLGYNLNNIIENYYSFKYLDEILTRAARKEYDFQVKTYPQNEEYLILRALPLDESKGMLSDFYVLYDSKKKIIMEVSAFLSAKRIKILEEEENSKMHKLEYKNVFRTEGNMYYLANSKEVIGFYKKYKKEKRKIEVKNHMVTTNFDKKIFQYDKHNIFTDKSLINKKSTVFTEYWEFDSGLKPTADEKKIIESLVALKDSID</sequence>
<keyword evidence="2" id="KW-1185">Reference proteome</keyword>